<accession>A0A3B1E4S6</accession>
<evidence type="ECO:0008006" key="2">
    <source>
        <dbReference type="Google" id="ProtNLM"/>
    </source>
</evidence>
<protein>
    <recommendedName>
        <fullName evidence="2">Core-binding (CB) domain-containing protein</fullName>
    </recommendedName>
</protein>
<proteinExistence type="predicted"/>
<dbReference type="EMBL" id="UOGL01000499">
    <property type="protein sequence ID" value="VAX40965.1"/>
    <property type="molecule type" value="Genomic_DNA"/>
</dbReference>
<dbReference type="AlphaFoldDB" id="A0A3B1E4S6"/>
<evidence type="ECO:0000313" key="1">
    <source>
        <dbReference type="EMBL" id="VAX40965.1"/>
    </source>
</evidence>
<gene>
    <name evidence="1" type="ORF">MNBD_PLANCTO02-1166</name>
</gene>
<dbReference type="InterPro" id="IPR011010">
    <property type="entry name" value="DNA_brk_join_enz"/>
</dbReference>
<reference evidence="1" key="1">
    <citation type="submission" date="2018-06" db="EMBL/GenBank/DDBJ databases">
        <authorList>
            <person name="Zhirakovskaya E."/>
        </authorList>
    </citation>
    <scope>NUCLEOTIDE SEQUENCE</scope>
</reference>
<dbReference type="SUPFAM" id="SSF56349">
    <property type="entry name" value="DNA breaking-rejoining enzymes"/>
    <property type="match status" value="1"/>
</dbReference>
<dbReference type="GO" id="GO:0003677">
    <property type="term" value="F:DNA binding"/>
    <property type="evidence" value="ECO:0007669"/>
    <property type="project" value="InterPro"/>
</dbReference>
<name>A0A3B1E4S6_9ZZZZ</name>
<organism evidence="1">
    <name type="scientific">hydrothermal vent metagenome</name>
    <dbReference type="NCBI Taxonomy" id="652676"/>
    <lineage>
        <taxon>unclassified sequences</taxon>
        <taxon>metagenomes</taxon>
        <taxon>ecological metagenomes</taxon>
    </lineage>
</organism>
<sequence length="281" mass="32269">MASLQQEPTGIFHIVFRVDGKRYKRSLGTKNEEKAIVRQDEVAETIQLIKRKKISVPDHVPIAEFVLNNGVIPSVPPPPQKKYISLTSLFNQFFDAIPEGNIEKSTLKMMHTHKRHLLRLLTPDFEIAKLIGKDMQEYVNTRAKEQTQYFVGDASNPQRNRRLVSATTIRKELVTLGAAWKWATTASLLSGRFPKWGLRFPKTDEKPPFQTWAEIERQIEIGQLDSYEAGQLWECLFLKASEINALLQYVKQSANFPFIHPMFAMAAFTGARRSELIRSQR</sequence>
<feature type="non-terminal residue" evidence="1">
    <location>
        <position position="281"/>
    </location>
</feature>